<sequence>MNGSLDSNFLIDIIGQPIDIGDIQAVPVQCKETKKLEFTLTGQIQITNTFDSSTIEINPPGFDVQDYLQVLPKNELVLTTGSHELTKHKGSKHQPDKWSIYPERSILDIIMATDHYKKTPGFRRQIFRGHTDENGRRKFLVGK</sequence>
<accession>A0ABQ7ACK3</accession>
<name>A0ABQ7ACK3_BRACR</name>
<gene>
    <name evidence="1" type="ORF">DY000_02055565</name>
</gene>
<protein>
    <submittedName>
        <fullName evidence="1">Uncharacterized protein</fullName>
    </submittedName>
</protein>
<evidence type="ECO:0000313" key="2">
    <source>
        <dbReference type="Proteomes" id="UP000266723"/>
    </source>
</evidence>
<dbReference type="Proteomes" id="UP000266723">
    <property type="component" value="Unassembled WGS sequence"/>
</dbReference>
<organism evidence="1 2">
    <name type="scientific">Brassica cretica</name>
    <name type="common">Mustard</name>
    <dbReference type="NCBI Taxonomy" id="69181"/>
    <lineage>
        <taxon>Eukaryota</taxon>
        <taxon>Viridiplantae</taxon>
        <taxon>Streptophyta</taxon>
        <taxon>Embryophyta</taxon>
        <taxon>Tracheophyta</taxon>
        <taxon>Spermatophyta</taxon>
        <taxon>Magnoliopsida</taxon>
        <taxon>eudicotyledons</taxon>
        <taxon>Gunneridae</taxon>
        <taxon>Pentapetalae</taxon>
        <taxon>rosids</taxon>
        <taxon>malvids</taxon>
        <taxon>Brassicales</taxon>
        <taxon>Brassicaceae</taxon>
        <taxon>Brassiceae</taxon>
        <taxon>Brassica</taxon>
    </lineage>
</organism>
<reference evidence="1 2" key="1">
    <citation type="journal article" date="2020" name="BMC Genomics">
        <title>Intraspecific diversification of the crop wild relative Brassica cretica Lam. using demographic model selection.</title>
        <authorList>
            <person name="Kioukis A."/>
            <person name="Michalopoulou V.A."/>
            <person name="Briers L."/>
            <person name="Pirintsos S."/>
            <person name="Studholme D.J."/>
            <person name="Pavlidis P."/>
            <person name="Sarris P.F."/>
        </authorList>
    </citation>
    <scope>NUCLEOTIDE SEQUENCE [LARGE SCALE GENOMIC DNA]</scope>
    <source>
        <strain evidence="2">cv. PFS-1207/04</strain>
    </source>
</reference>
<proteinExistence type="predicted"/>
<keyword evidence="2" id="KW-1185">Reference proteome</keyword>
<comment type="caution">
    <text evidence="1">The sequence shown here is derived from an EMBL/GenBank/DDBJ whole genome shotgun (WGS) entry which is preliminary data.</text>
</comment>
<evidence type="ECO:0000313" key="1">
    <source>
        <dbReference type="EMBL" id="KAF3495452.1"/>
    </source>
</evidence>
<dbReference type="EMBL" id="QGKV02002055">
    <property type="protein sequence ID" value="KAF3495452.1"/>
    <property type="molecule type" value="Genomic_DNA"/>
</dbReference>